<keyword evidence="3" id="KW-1133">Transmembrane helix</keyword>
<dbReference type="PANTHER" id="PTHR37313">
    <property type="entry name" value="UPF0749 PROTEIN RV1825"/>
    <property type="match status" value="1"/>
</dbReference>
<gene>
    <name evidence="4" type="ORF">GKZ89_04415</name>
</gene>
<keyword evidence="2" id="KW-0175">Coiled coil</keyword>
<comment type="caution">
    <text evidence="4">The sequence shown here is derived from an EMBL/GenBank/DDBJ whole genome shotgun (WGS) entry which is preliminary data.</text>
</comment>
<evidence type="ECO:0000256" key="3">
    <source>
        <dbReference type="SAM" id="Phobius"/>
    </source>
</evidence>
<dbReference type="Gene3D" id="3.30.70.1880">
    <property type="entry name" value="Protein of unknown function DUF881"/>
    <property type="match status" value="1"/>
</dbReference>
<name>A0A7X2S3D5_9BACI</name>
<protein>
    <submittedName>
        <fullName evidence="4">DUF881 domain-containing protein</fullName>
    </submittedName>
</protein>
<reference evidence="4 5" key="1">
    <citation type="journal article" date="2017" name="Int. J. Syst. Evol. Microbiol.">
        <title>Bacillus mangrovi sp. nov., isolated from a sediment sample from a mangrove forest.</title>
        <authorList>
            <person name="Gupta V."/>
            <person name="Singh P.K."/>
            <person name="Korpole S."/>
            <person name="Tanuku N.R.S."/>
            <person name="Pinnaka A.K."/>
        </authorList>
    </citation>
    <scope>NUCLEOTIDE SEQUENCE [LARGE SCALE GENOMIC DNA]</scope>
    <source>
        <strain evidence="4 5">KCTC 33872</strain>
    </source>
</reference>
<evidence type="ECO:0000256" key="1">
    <source>
        <dbReference type="ARBA" id="ARBA00009108"/>
    </source>
</evidence>
<dbReference type="EMBL" id="WMIB01000002">
    <property type="protein sequence ID" value="MTH52642.1"/>
    <property type="molecule type" value="Genomic_DNA"/>
</dbReference>
<keyword evidence="3" id="KW-0812">Transmembrane</keyword>
<evidence type="ECO:0000256" key="2">
    <source>
        <dbReference type="SAM" id="Coils"/>
    </source>
</evidence>
<evidence type="ECO:0000313" key="4">
    <source>
        <dbReference type="EMBL" id="MTH52642.1"/>
    </source>
</evidence>
<comment type="similarity">
    <text evidence="1">Belongs to the UPF0749 family.</text>
</comment>
<keyword evidence="3" id="KW-0472">Membrane</keyword>
<organism evidence="4 5">
    <name type="scientific">Metabacillus mangrovi</name>
    <dbReference type="NCBI Taxonomy" id="1491830"/>
    <lineage>
        <taxon>Bacteria</taxon>
        <taxon>Bacillati</taxon>
        <taxon>Bacillota</taxon>
        <taxon>Bacilli</taxon>
        <taxon>Bacillales</taxon>
        <taxon>Bacillaceae</taxon>
        <taxon>Metabacillus</taxon>
    </lineage>
</organism>
<dbReference type="AlphaFoldDB" id="A0A7X2S3D5"/>
<proteinExistence type="inferred from homology"/>
<feature type="transmembrane region" description="Helical" evidence="3">
    <location>
        <begin position="7"/>
        <end position="25"/>
    </location>
</feature>
<evidence type="ECO:0000313" key="5">
    <source>
        <dbReference type="Proteomes" id="UP000434639"/>
    </source>
</evidence>
<dbReference type="RefSeq" id="WP_155111188.1">
    <property type="nucleotide sequence ID" value="NZ_WMIB01000002.1"/>
</dbReference>
<dbReference type="OrthoDB" id="2439649at2"/>
<dbReference type="Proteomes" id="UP000434639">
    <property type="component" value="Unassembled WGS sequence"/>
</dbReference>
<dbReference type="PANTHER" id="PTHR37313:SF2">
    <property type="entry name" value="UPF0749 PROTEIN YLXX"/>
    <property type="match status" value="1"/>
</dbReference>
<accession>A0A7X2S3D5</accession>
<feature type="coiled-coil region" evidence="2">
    <location>
        <begin position="39"/>
        <end position="66"/>
    </location>
</feature>
<dbReference type="Pfam" id="PF05949">
    <property type="entry name" value="DUF881"/>
    <property type="match status" value="1"/>
</dbReference>
<dbReference type="InterPro" id="IPR010273">
    <property type="entry name" value="DUF881"/>
</dbReference>
<keyword evidence="5" id="KW-1185">Reference proteome</keyword>
<sequence length="241" mass="27139">MPERKKIIGYTLIMGLFGFMLSVQFQSIKEPAERDSRDLWEIREQLSEEQKQQSELLKEIRKYNQLLSTYDSNETNARDEALKKTLDQLKLQAGLTEVKGEGIVLVLEPLFSGELIGEKDISVSPDLLRRLINELNANEAEHISIDGHRVSSTTVIRNINGTVKMDGFPLDSLPIKINVISEDSAKLYDRIKASSTHDLFAVDNIKMTVRKPESSIVIPGSDKSIRSGDLHPYEIRKGGDS</sequence>